<proteinExistence type="inferred from homology"/>
<keyword evidence="5 11" id="KW-0858">Xylan degradation</keyword>
<dbReference type="InterPro" id="IPR013319">
    <property type="entry name" value="GH11/12"/>
</dbReference>
<feature type="active site" description="Proton donor" evidence="11">
    <location>
        <position position="196"/>
    </location>
</feature>
<keyword evidence="9 11" id="KW-0326">Glycosidase</keyword>
<keyword evidence="7 11" id="KW-0378">Hydrolase</keyword>
<evidence type="ECO:0000313" key="15">
    <source>
        <dbReference type="EMBL" id="KAA8631821.1"/>
    </source>
</evidence>
<feature type="active site" description="Nucleophile" evidence="11">
    <location>
        <position position="102"/>
    </location>
</feature>
<dbReference type="InterPro" id="IPR033123">
    <property type="entry name" value="GH11_dom"/>
</dbReference>
<feature type="signal peptide" evidence="13">
    <location>
        <begin position="1"/>
        <end position="23"/>
    </location>
</feature>
<dbReference type="InterPro" id="IPR018208">
    <property type="entry name" value="GH11_AS_1"/>
</dbReference>
<comment type="similarity">
    <text evidence="3 11 12">Belongs to the glycosyl hydrolase 11 (cellulase G) family.</text>
</comment>
<evidence type="ECO:0000256" key="11">
    <source>
        <dbReference type="PROSITE-ProRule" id="PRU01097"/>
    </source>
</evidence>
<comment type="pathway">
    <text evidence="2 11 12">Glycan degradation; xylan degradation.</text>
</comment>
<evidence type="ECO:0000256" key="3">
    <source>
        <dbReference type="ARBA" id="ARBA00007792"/>
    </source>
</evidence>
<keyword evidence="8 11" id="KW-0119">Carbohydrate metabolism</keyword>
<dbReference type="VEuPathDB" id="FungiDB:SMAC_05157"/>
<evidence type="ECO:0000256" key="12">
    <source>
        <dbReference type="RuleBase" id="RU362015"/>
    </source>
</evidence>
<dbReference type="GO" id="GO:0045493">
    <property type="term" value="P:xylan catabolic process"/>
    <property type="evidence" value="ECO:0007669"/>
    <property type="project" value="UniProtKB-UniRule"/>
</dbReference>
<gene>
    <name evidence="15" type="ORF">SMACR_05157</name>
</gene>
<dbReference type="Pfam" id="PF00457">
    <property type="entry name" value="Glyco_hydro_11"/>
    <property type="match status" value="1"/>
</dbReference>
<protein>
    <recommendedName>
        <fullName evidence="4 11">Endo-1,4-beta-xylanase</fullName>
        <ecNumber evidence="4 11">3.2.1.8</ecNumber>
    </recommendedName>
</protein>
<accession>A0A8S8ZT90</accession>
<dbReference type="Proteomes" id="UP000433876">
    <property type="component" value="Unassembled WGS sequence"/>
</dbReference>
<dbReference type="PANTHER" id="PTHR46828:SF2">
    <property type="entry name" value="ENDO-1,4-BETA-XYLANASE A-RELATED"/>
    <property type="match status" value="1"/>
</dbReference>
<dbReference type="PANTHER" id="PTHR46828">
    <property type="entry name" value="ENDO-1,4-BETA-XYLANASE A-RELATED"/>
    <property type="match status" value="1"/>
</dbReference>
<feature type="chain" id="PRO_5035813147" description="Endo-1,4-beta-xylanase" evidence="13">
    <location>
        <begin position="24"/>
        <end position="232"/>
    </location>
</feature>
<evidence type="ECO:0000256" key="1">
    <source>
        <dbReference type="ARBA" id="ARBA00000681"/>
    </source>
</evidence>
<dbReference type="InterPro" id="IPR013320">
    <property type="entry name" value="ConA-like_dom_sf"/>
</dbReference>
<name>A0A8S8ZT90_SORMA</name>
<dbReference type="PROSITE" id="PS51761">
    <property type="entry name" value="GH11_3"/>
    <property type="match status" value="1"/>
</dbReference>
<dbReference type="EC" id="3.2.1.8" evidence="4 11"/>
<evidence type="ECO:0000256" key="6">
    <source>
        <dbReference type="ARBA" id="ARBA00022729"/>
    </source>
</evidence>
<evidence type="ECO:0000313" key="16">
    <source>
        <dbReference type="Proteomes" id="UP000433876"/>
    </source>
</evidence>
<dbReference type="InterPro" id="IPR001137">
    <property type="entry name" value="Glyco_hydro_11"/>
</dbReference>
<evidence type="ECO:0000256" key="7">
    <source>
        <dbReference type="ARBA" id="ARBA00022801"/>
    </source>
</evidence>
<dbReference type="GO" id="GO:0031176">
    <property type="term" value="F:endo-1,4-beta-xylanase activity"/>
    <property type="evidence" value="ECO:0007669"/>
    <property type="project" value="UniProtKB-UniRule"/>
</dbReference>
<organism evidence="15 16">
    <name type="scientific">Sordaria macrospora</name>
    <dbReference type="NCBI Taxonomy" id="5147"/>
    <lineage>
        <taxon>Eukaryota</taxon>
        <taxon>Fungi</taxon>
        <taxon>Dikarya</taxon>
        <taxon>Ascomycota</taxon>
        <taxon>Pezizomycotina</taxon>
        <taxon>Sordariomycetes</taxon>
        <taxon>Sordariomycetidae</taxon>
        <taxon>Sordariales</taxon>
        <taxon>Sordariaceae</taxon>
        <taxon>Sordaria</taxon>
    </lineage>
</organism>
<reference evidence="15 16" key="1">
    <citation type="submission" date="2017-07" db="EMBL/GenBank/DDBJ databases">
        <title>Genome sequence of the Sordaria macrospora wild type strain R19027.</title>
        <authorList>
            <person name="Nowrousian M."/>
            <person name="Teichert I."/>
            <person name="Kueck U."/>
        </authorList>
    </citation>
    <scope>NUCLEOTIDE SEQUENCE [LARGE SCALE GENOMIC DNA]</scope>
    <source>
        <strain evidence="15 16">R19027</strain>
        <tissue evidence="15">Mycelium</tissue>
    </source>
</reference>
<dbReference type="SUPFAM" id="SSF49899">
    <property type="entry name" value="Concanavalin A-like lectins/glucanases"/>
    <property type="match status" value="1"/>
</dbReference>
<evidence type="ECO:0000256" key="2">
    <source>
        <dbReference type="ARBA" id="ARBA00004851"/>
    </source>
</evidence>
<evidence type="ECO:0000256" key="5">
    <source>
        <dbReference type="ARBA" id="ARBA00022651"/>
    </source>
</evidence>
<dbReference type="Gene3D" id="2.60.120.180">
    <property type="match status" value="1"/>
</dbReference>
<dbReference type="AlphaFoldDB" id="A0A8S8ZT90"/>
<keyword evidence="6 13" id="KW-0732">Signal</keyword>
<dbReference type="OMA" id="YWSIRYE"/>
<evidence type="ECO:0000256" key="4">
    <source>
        <dbReference type="ARBA" id="ARBA00012590"/>
    </source>
</evidence>
<evidence type="ECO:0000256" key="13">
    <source>
        <dbReference type="SAM" id="SignalP"/>
    </source>
</evidence>
<keyword evidence="10 11" id="KW-0624">Polysaccharide degradation</keyword>
<comment type="caution">
    <text evidence="15">The sequence shown here is derived from an EMBL/GenBank/DDBJ whole genome shotgun (WGS) entry which is preliminary data.</text>
</comment>
<evidence type="ECO:0000259" key="14">
    <source>
        <dbReference type="PROSITE" id="PS51761"/>
    </source>
</evidence>
<evidence type="ECO:0000256" key="10">
    <source>
        <dbReference type="ARBA" id="ARBA00023326"/>
    </source>
</evidence>
<comment type="catalytic activity">
    <reaction evidence="1 11 12">
        <text>Endohydrolysis of (1-&gt;4)-beta-D-xylosidic linkages in xylans.</text>
        <dbReference type="EC" id="3.2.1.8"/>
    </reaction>
</comment>
<dbReference type="PROSITE" id="PS00776">
    <property type="entry name" value="GH11_1"/>
    <property type="match status" value="1"/>
</dbReference>
<evidence type="ECO:0000256" key="9">
    <source>
        <dbReference type="ARBA" id="ARBA00023295"/>
    </source>
</evidence>
<sequence length="232" mass="24726">MFLLTSLLTGLLAISLTIIGVASAPAANYFWSNWSDGKPKLTVKNGAEGKFDVTWSGDKGNFVIGKGWNPGSNRNVSYTSTFSPLGNAYLAVYGWTTSPLVEYYIIEAHGDHHPSDNPEAKILGNVTSDGGTYQIMTKKRVNKPSIIGTATFAQYWSIRYEQRPGGGTVNTGNHFKAWESVGLKMGKHNYMIVAVEGQDSSGTAKVEVGVAPPPVEVVPVPTTVAVVGGGKS</sequence>
<evidence type="ECO:0000256" key="8">
    <source>
        <dbReference type="ARBA" id="ARBA00023277"/>
    </source>
</evidence>
<feature type="domain" description="GH11" evidence="14">
    <location>
        <begin position="17"/>
        <end position="209"/>
    </location>
</feature>
<dbReference type="EMBL" id="NMPR01000068">
    <property type="protein sequence ID" value="KAA8631821.1"/>
    <property type="molecule type" value="Genomic_DNA"/>
</dbReference>
<dbReference type="PRINTS" id="PR00911">
    <property type="entry name" value="GLHYDRLASE11"/>
</dbReference>